<dbReference type="KEGG" id="mpsy:CEK71_17020"/>
<evidence type="ECO:0008006" key="4">
    <source>
        <dbReference type="Google" id="ProtNLM"/>
    </source>
</evidence>
<dbReference type="AlphaFoldDB" id="A0A1Z4C271"/>
<name>A0A1Z4C271_9GAMM</name>
<proteinExistence type="predicted"/>
<evidence type="ECO:0000313" key="2">
    <source>
        <dbReference type="EMBL" id="ASF47628.1"/>
    </source>
</evidence>
<organism evidence="2 3">
    <name type="scientific">Methylovulum psychrotolerans</name>
    <dbReference type="NCBI Taxonomy" id="1704499"/>
    <lineage>
        <taxon>Bacteria</taxon>
        <taxon>Pseudomonadati</taxon>
        <taxon>Pseudomonadota</taxon>
        <taxon>Gammaproteobacteria</taxon>
        <taxon>Methylococcales</taxon>
        <taxon>Methylococcaceae</taxon>
        <taxon>Methylovulum</taxon>
    </lineage>
</organism>
<gene>
    <name evidence="2" type="ORF">CEK71_17020</name>
</gene>
<dbReference type="Proteomes" id="UP000197019">
    <property type="component" value="Chromosome"/>
</dbReference>
<reference evidence="2 3" key="1">
    <citation type="submission" date="2017-06" db="EMBL/GenBank/DDBJ databases">
        <title>Genome Sequencing of the methanotroph Methylovulum psychrotolerants str. HV10-M2 isolated from a high-altitude environment.</title>
        <authorList>
            <person name="Mateos-Rivera A."/>
        </authorList>
    </citation>
    <scope>NUCLEOTIDE SEQUENCE [LARGE SCALE GENOMIC DNA]</scope>
    <source>
        <strain evidence="2 3">HV10_M2</strain>
    </source>
</reference>
<dbReference type="Gene3D" id="2.40.160.10">
    <property type="entry name" value="Porin"/>
    <property type="match status" value="1"/>
</dbReference>
<feature type="chain" id="PRO_5013346186" description="Porin domain-containing protein" evidence="1">
    <location>
        <begin position="20"/>
        <end position="397"/>
    </location>
</feature>
<dbReference type="InterPro" id="IPR023614">
    <property type="entry name" value="Porin_dom_sf"/>
</dbReference>
<evidence type="ECO:0000256" key="1">
    <source>
        <dbReference type="SAM" id="SignalP"/>
    </source>
</evidence>
<dbReference type="EMBL" id="CP022129">
    <property type="protein sequence ID" value="ASF47628.1"/>
    <property type="molecule type" value="Genomic_DNA"/>
</dbReference>
<protein>
    <recommendedName>
        <fullName evidence="4">Porin domain-containing protein</fullName>
    </recommendedName>
</protein>
<sequence>MMPRLVFCLCLLASGRSGADNKALPLTLHYFGTAGLAHSGSGQAEFVRDLSQPDGVKGGQWSATVDSLAGLQANLTINDQLEIVGQGVSRYHFGGTYLPELTWAYAKYSPRPELDLRGGRLGVDFYMRADSRLVGYSYLPVRPAVDYYGGLPYQYIDGLDGTVKLPMGKGVLRAKLFGGYSPEKIPPAWDVSGTLVLGGNLGYQWDSWQLRFSYTQIQHARDLARIQELLAALRGIPRPETQAAADALTVQDTISRHYSLGMTYDKGPWQVELMVSGAVHETASLQDNFAGYLLAGYRVGAVTPYAGLSWSQAATNTIGRTKIPLLDAAVAKAIGASHSNQHTFTLGLRWDFYRGMDAKIQWDAVLGSPDSVFLVRGEQPGWNGQTDVLSATLDFAF</sequence>
<keyword evidence="1" id="KW-0732">Signal</keyword>
<accession>A0A1Z4C271</accession>
<feature type="signal peptide" evidence="1">
    <location>
        <begin position="1"/>
        <end position="19"/>
    </location>
</feature>
<dbReference type="SUPFAM" id="SSF56935">
    <property type="entry name" value="Porins"/>
    <property type="match status" value="1"/>
</dbReference>
<evidence type="ECO:0000313" key="3">
    <source>
        <dbReference type="Proteomes" id="UP000197019"/>
    </source>
</evidence>
<keyword evidence="3" id="KW-1185">Reference proteome</keyword>